<accession>A0A2A9DUB6</accession>
<protein>
    <submittedName>
        <fullName evidence="5">Carbohydrate ABC transporter substrate-binding protein (CUT1 family)</fullName>
    </submittedName>
</protein>
<proteinExistence type="inferred from homology"/>
<dbReference type="GO" id="GO:0042956">
    <property type="term" value="P:maltodextrin transmembrane transport"/>
    <property type="evidence" value="ECO:0007669"/>
    <property type="project" value="TreeGrafter"/>
</dbReference>
<dbReference type="Gene3D" id="3.40.190.10">
    <property type="entry name" value="Periplasmic binding protein-like II"/>
    <property type="match status" value="1"/>
</dbReference>
<dbReference type="EMBL" id="PDJE01000001">
    <property type="protein sequence ID" value="PFG29956.1"/>
    <property type="molecule type" value="Genomic_DNA"/>
</dbReference>
<gene>
    <name evidence="5" type="ORF">ATJ78_0875</name>
</gene>
<evidence type="ECO:0000256" key="4">
    <source>
        <dbReference type="SAM" id="SignalP"/>
    </source>
</evidence>
<dbReference type="Pfam" id="PF13416">
    <property type="entry name" value="SBP_bac_8"/>
    <property type="match status" value="1"/>
</dbReference>
<keyword evidence="3 4" id="KW-0732">Signal</keyword>
<dbReference type="RefSeq" id="WP_169923386.1">
    <property type="nucleotide sequence ID" value="NZ_PDJE01000001.1"/>
</dbReference>
<dbReference type="PANTHER" id="PTHR30061">
    <property type="entry name" value="MALTOSE-BINDING PERIPLASMIC PROTEIN"/>
    <property type="match status" value="1"/>
</dbReference>
<dbReference type="GO" id="GO:0015768">
    <property type="term" value="P:maltose transport"/>
    <property type="evidence" value="ECO:0007669"/>
    <property type="project" value="TreeGrafter"/>
</dbReference>
<dbReference type="GO" id="GO:1901982">
    <property type="term" value="F:maltose binding"/>
    <property type="evidence" value="ECO:0007669"/>
    <property type="project" value="TreeGrafter"/>
</dbReference>
<keyword evidence="6" id="KW-1185">Reference proteome</keyword>
<dbReference type="PANTHER" id="PTHR30061:SF50">
    <property type="entry name" value="MALTOSE_MALTODEXTRIN-BINDING PERIPLASMIC PROTEIN"/>
    <property type="match status" value="1"/>
</dbReference>
<dbReference type="CDD" id="cd14748">
    <property type="entry name" value="PBP2_UgpB"/>
    <property type="match status" value="1"/>
</dbReference>
<comment type="caution">
    <text evidence="5">The sequence shown here is derived from an EMBL/GenBank/DDBJ whole genome shotgun (WGS) entry which is preliminary data.</text>
</comment>
<dbReference type="SUPFAM" id="SSF53850">
    <property type="entry name" value="Periplasmic binding protein-like II"/>
    <property type="match status" value="1"/>
</dbReference>
<evidence type="ECO:0000256" key="3">
    <source>
        <dbReference type="ARBA" id="ARBA00022729"/>
    </source>
</evidence>
<comment type="similarity">
    <text evidence="1">Belongs to the bacterial solute-binding protein 1 family.</text>
</comment>
<reference evidence="5 6" key="1">
    <citation type="submission" date="2017-10" db="EMBL/GenBank/DDBJ databases">
        <title>Sequencing the genomes of 1000 actinobacteria strains.</title>
        <authorList>
            <person name="Klenk H.-P."/>
        </authorList>
    </citation>
    <scope>NUCLEOTIDE SEQUENCE [LARGE SCALE GENOMIC DNA]</scope>
    <source>
        <strain evidence="5 6">DSM 21798</strain>
    </source>
</reference>
<evidence type="ECO:0000313" key="6">
    <source>
        <dbReference type="Proteomes" id="UP000221369"/>
    </source>
</evidence>
<evidence type="ECO:0000256" key="2">
    <source>
        <dbReference type="ARBA" id="ARBA00022448"/>
    </source>
</evidence>
<sequence length="429" mass="45685">MKNSFFSTARSRRLGAVAIAATAALTLAGCSGGGNSDGPTTIKFSYLWSGPEAEVLESIIEDFNDSQDDIVVKGVSSPDQQKQLTSMSSSNGSFDISDNFGENVGSWASKGVLAPLDEYIESESIDLDDFAPAALEQMKHDGQTYALPIAVHSFQLLYNKTLLDEAGVEPPTTMDELADAIEKLTITDDSGKITQLGIGDANTTTTLTTLGFAFGGAWSDDDGPTPTDPGNVEAVDWWQKNVVELVGADNLADFKAGEGQYLSAEDSFFSGKVAMIIDGEWRAASASEVAPDLDWGVTAIPAASPKLENSTQVTSSTLFIPTNSKHKDEAATFLAYLLSPEVMEKFSLTLGNLPARTSLLDSDAYKDLPNFEVWANALTSPNAQSLASAPYSAEYSTDLGNAFDDVVRGKSTAEKALDYVTSRTKSYAK</sequence>
<dbReference type="GO" id="GO:0055052">
    <property type="term" value="C:ATP-binding cassette (ABC) transporter complex, substrate-binding subunit-containing"/>
    <property type="evidence" value="ECO:0007669"/>
    <property type="project" value="TreeGrafter"/>
</dbReference>
<dbReference type="AlphaFoldDB" id="A0A2A9DUB6"/>
<keyword evidence="2" id="KW-0813">Transport</keyword>
<dbReference type="PROSITE" id="PS51257">
    <property type="entry name" value="PROKAR_LIPOPROTEIN"/>
    <property type="match status" value="1"/>
</dbReference>
<evidence type="ECO:0000256" key="1">
    <source>
        <dbReference type="ARBA" id="ARBA00008520"/>
    </source>
</evidence>
<dbReference type="InterPro" id="IPR006059">
    <property type="entry name" value="SBP"/>
</dbReference>
<organism evidence="5 6">
    <name type="scientific">Paramicrobacterium agarici</name>
    <dbReference type="NCBI Taxonomy" id="630514"/>
    <lineage>
        <taxon>Bacteria</taxon>
        <taxon>Bacillati</taxon>
        <taxon>Actinomycetota</taxon>
        <taxon>Actinomycetes</taxon>
        <taxon>Micrococcales</taxon>
        <taxon>Microbacteriaceae</taxon>
        <taxon>Paramicrobacterium</taxon>
    </lineage>
</organism>
<feature type="chain" id="PRO_5039189668" evidence="4">
    <location>
        <begin position="29"/>
        <end position="429"/>
    </location>
</feature>
<evidence type="ECO:0000313" key="5">
    <source>
        <dbReference type="EMBL" id="PFG29956.1"/>
    </source>
</evidence>
<name>A0A2A9DUB6_9MICO</name>
<feature type="signal peptide" evidence="4">
    <location>
        <begin position="1"/>
        <end position="28"/>
    </location>
</feature>
<dbReference type="Proteomes" id="UP000221369">
    <property type="component" value="Unassembled WGS sequence"/>
</dbReference>